<name>A0A074XG33_AURPU</name>
<evidence type="ECO:0000313" key="2">
    <source>
        <dbReference type="EMBL" id="KEQ84475.1"/>
    </source>
</evidence>
<dbReference type="CDD" id="cd01285">
    <property type="entry name" value="nucleoside_deaminase"/>
    <property type="match status" value="1"/>
</dbReference>
<accession>A0A074XG33</accession>
<dbReference type="RefSeq" id="XP_029760662.1">
    <property type="nucleotide sequence ID" value="XM_029905486.1"/>
</dbReference>
<organism evidence="2 3">
    <name type="scientific">Aureobasidium pullulans EXF-150</name>
    <dbReference type="NCBI Taxonomy" id="1043002"/>
    <lineage>
        <taxon>Eukaryota</taxon>
        <taxon>Fungi</taxon>
        <taxon>Dikarya</taxon>
        <taxon>Ascomycota</taxon>
        <taxon>Pezizomycotina</taxon>
        <taxon>Dothideomycetes</taxon>
        <taxon>Dothideomycetidae</taxon>
        <taxon>Dothideales</taxon>
        <taxon>Saccotheciaceae</taxon>
        <taxon>Aureobasidium</taxon>
    </lineage>
</organism>
<dbReference type="InterPro" id="IPR016193">
    <property type="entry name" value="Cytidine_deaminase-like"/>
</dbReference>
<dbReference type="HOGENOM" id="CLU_025810_5_1_1"/>
<keyword evidence="3" id="KW-1185">Reference proteome</keyword>
<dbReference type="AlphaFoldDB" id="A0A074XG33"/>
<dbReference type="GO" id="GO:0047974">
    <property type="term" value="F:guanosine deaminase activity"/>
    <property type="evidence" value="ECO:0007669"/>
    <property type="project" value="TreeGrafter"/>
</dbReference>
<dbReference type="STRING" id="1043002.A0A074XG33"/>
<evidence type="ECO:0000259" key="1">
    <source>
        <dbReference type="PROSITE" id="PS51747"/>
    </source>
</evidence>
<dbReference type="GO" id="GO:0006152">
    <property type="term" value="P:purine nucleoside catabolic process"/>
    <property type="evidence" value="ECO:0007669"/>
    <property type="project" value="TreeGrafter"/>
</dbReference>
<dbReference type="Proteomes" id="UP000030706">
    <property type="component" value="Unassembled WGS sequence"/>
</dbReference>
<evidence type="ECO:0000313" key="3">
    <source>
        <dbReference type="Proteomes" id="UP000030706"/>
    </source>
</evidence>
<protein>
    <submittedName>
        <fullName evidence="2">Cytidine deaminase-like protein</fullName>
    </submittedName>
</protein>
<reference evidence="2 3" key="1">
    <citation type="journal article" date="2014" name="BMC Genomics">
        <title>Genome sequencing of four Aureobasidium pullulans varieties: biotechnological potential, stress tolerance, and description of new species.</title>
        <authorList>
            <person name="Gostin Ar C."/>
            <person name="Ohm R.A."/>
            <person name="Kogej T."/>
            <person name="Sonjak S."/>
            <person name="Turk M."/>
            <person name="Zajc J."/>
            <person name="Zalar P."/>
            <person name="Grube M."/>
            <person name="Sun H."/>
            <person name="Han J."/>
            <person name="Sharma A."/>
            <person name="Chiniquy J."/>
            <person name="Ngan C.Y."/>
            <person name="Lipzen A."/>
            <person name="Barry K."/>
            <person name="Grigoriev I.V."/>
            <person name="Gunde-Cimerman N."/>
        </authorList>
    </citation>
    <scope>NUCLEOTIDE SEQUENCE [LARGE SCALE GENOMIC DNA]</scope>
    <source>
        <strain evidence="2 3">EXF-150</strain>
    </source>
</reference>
<proteinExistence type="predicted"/>
<dbReference type="PROSITE" id="PS51747">
    <property type="entry name" value="CYT_DCMP_DEAMINASES_2"/>
    <property type="match status" value="1"/>
</dbReference>
<dbReference type="PANTHER" id="PTHR11079:SF161">
    <property type="entry name" value="CMP_DCMP-TYPE DEAMINASE DOMAIN-CONTAINING PROTEIN"/>
    <property type="match status" value="1"/>
</dbReference>
<dbReference type="InterPro" id="IPR002125">
    <property type="entry name" value="CMP_dCMP_dom"/>
</dbReference>
<dbReference type="OrthoDB" id="408702at2759"/>
<sequence length="177" mass="19636">MTVFPPRPASPTVAQQTNHLDACLALQNTGVNEHSKRPFAALLVGPNDEILLTHLSISHIEHAESSLALLASKHYSSAYLWTCTLYSTWEPCAMCAGTIYWANIGRVVYAVEEEVLKRITGEGNEENFTMSLGCREVFGKGQKDVKVYGPVDGVRERVIEESDRFWKPIREGLGGQN</sequence>
<dbReference type="GeneID" id="40747792"/>
<dbReference type="Gene3D" id="3.40.140.10">
    <property type="entry name" value="Cytidine Deaminase, domain 2"/>
    <property type="match status" value="1"/>
</dbReference>
<dbReference type="Pfam" id="PF00383">
    <property type="entry name" value="dCMP_cyt_deam_1"/>
    <property type="match status" value="1"/>
</dbReference>
<dbReference type="EMBL" id="KL584982">
    <property type="protein sequence ID" value="KEQ84475.1"/>
    <property type="molecule type" value="Genomic_DNA"/>
</dbReference>
<dbReference type="PANTHER" id="PTHR11079">
    <property type="entry name" value="CYTOSINE DEAMINASE FAMILY MEMBER"/>
    <property type="match status" value="1"/>
</dbReference>
<feature type="domain" description="CMP/dCMP-type deaminase" evidence="1">
    <location>
        <begin position="14"/>
        <end position="127"/>
    </location>
</feature>
<gene>
    <name evidence="2" type="ORF">M438DRAFT_345597</name>
</gene>
<dbReference type="SUPFAM" id="SSF53927">
    <property type="entry name" value="Cytidine deaminase-like"/>
    <property type="match status" value="1"/>
</dbReference>